<evidence type="ECO:0000313" key="2">
    <source>
        <dbReference type="EMBL" id="MEY6433538.1"/>
    </source>
</evidence>
<keyword evidence="3" id="KW-1185">Reference proteome</keyword>
<organism evidence="2 3">
    <name type="scientific">Thioalkalicoccus limnaeus</name>
    <dbReference type="NCBI Taxonomy" id="120681"/>
    <lineage>
        <taxon>Bacteria</taxon>
        <taxon>Pseudomonadati</taxon>
        <taxon>Pseudomonadota</taxon>
        <taxon>Gammaproteobacteria</taxon>
        <taxon>Chromatiales</taxon>
        <taxon>Chromatiaceae</taxon>
        <taxon>Thioalkalicoccus</taxon>
    </lineage>
</organism>
<protein>
    <submittedName>
        <fullName evidence="2">Antitoxin</fullName>
    </submittedName>
</protein>
<sequence length="162" mass="19274">MRHKAKVELLRADIKDELAKLEALAHVFATVREKLDLPPTEVSVYDRGAIGYLLHNFYNGCENMFRRIAAFFENDIGMDTWHADLLRRMKLDVEGYRPAVIDDELYRLLQDFRGFRHVFRNAYSFELDWEREQLVASRFETTLRMVREQVLAFLDRLDELES</sequence>
<dbReference type="Proteomes" id="UP001564408">
    <property type="component" value="Unassembled WGS sequence"/>
</dbReference>
<gene>
    <name evidence="2" type="ORF">ABC977_14115</name>
</gene>
<reference evidence="2 3" key="1">
    <citation type="submission" date="2024-05" db="EMBL/GenBank/DDBJ databases">
        <title>Genome Sequence and Characterization of the New Strain Purple Sulfur Bacterium of Genus Thioalkalicoccus.</title>
        <authorList>
            <person name="Bryantseva I.A."/>
            <person name="Kyndt J.A."/>
            <person name="Imhoff J.F."/>
        </authorList>
    </citation>
    <scope>NUCLEOTIDE SEQUENCE [LARGE SCALE GENOMIC DNA]</scope>
    <source>
        <strain evidence="2 3">Um2</strain>
    </source>
</reference>
<name>A0ABV4BJ78_9GAMM</name>
<evidence type="ECO:0000313" key="3">
    <source>
        <dbReference type="Proteomes" id="UP001564408"/>
    </source>
</evidence>
<dbReference type="Pfam" id="PF20797">
    <property type="entry name" value="HepT-like_2"/>
    <property type="match status" value="1"/>
</dbReference>
<feature type="domain" description="HepT-like" evidence="1">
    <location>
        <begin position="49"/>
        <end position="156"/>
    </location>
</feature>
<proteinExistence type="predicted"/>
<evidence type="ECO:0000259" key="1">
    <source>
        <dbReference type="Pfam" id="PF20797"/>
    </source>
</evidence>
<dbReference type="InterPro" id="IPR048769">
    <property type="entry name" value="HepT-like_dom"/>
</dbReference>
<dbReference type="EMBL" id="JBDKXB010000023">
    <property type="protein sequence ID" value="MEY6433538.1"/>
    <property type="molecule type" value="Genomic_DNA"/>
</dbReference>
<accession>A0ABV4BJ78</accession>
<dbReference type="RefSeq" id="WP_369667925.1">
    <property type="nucleotide sequence ID" value="NZ_JBDKXB010000023.1"/>
</dbReference>
<comment type="caution">
    <text evidence="2">The sequence shown here is derived from an EMBL/GenBank/DDBJ whole genome shotgun (WGS) entry which is preliminary data.</text>
</comment>